<name>A0AAN6PA50_9PEZI</name>
<dbReference type="PANTHER" id="PTHR47685:SF1">
    <property type="entry name" value="MAGNESIUM TRANSPORT PROTEIN CORA"/>
    <property type="match status" value="1"/>
</dbReference>
<keyword evidence="4 6" id="KW-0472">Membrane</keyword>
<evidence type="ECO:0000256" key="6">
    <source>
        <dbReference type="SAM" id="Phobius"/>
    </source>
</evidence>
<evidence type="ECO:0000256" key="3">
    <source>
        <dbReference type="ARBA" id="ARBA00022989"/>
    </source>
</evidence>
<dbReference type="InterPro" id="IPR002523">
    <property type="entry name" value="MgTranspt_CorA/ZnTranspt_ZntB"/>
</dbReference>
<feature type="region of interest" description="Disordered" evidence="5">
    <location>
        <begin position="48"/>
        <end position="94"/>
    </location>
</feature>
<dbReference type="PANTHER" id="PTHR47685">
    <property type="entry name" value="MAGNESIUM TRANSPORT PROTEIN CORA"/>
    <property type="match status" value="1"/>
</dbReference>
<dbReference type="Gene3D" id="1.20.58.340">
    <property type="entry name" value="Magnesium transport protein CorA, transmembrane region"/>
    <property type="match status" value="1"/>
</dbReference>
<dbReference type="InterPro" id="IPR050829">
    <property type="entry name" value="CorA_MIT"/>
</dbReference>
<organism evidence="7 8">
    <name type="scientific">Parachaetomium inaequale</name>
    <dbReference type="NCBI Taxonomy" id="2588326"/>
    <lineage>
        <taxon>Eukaryota</taxon>
        <taxon>Fungi</taxon>
        <taxon>Dikarya</taxon>
        <taxon>Ascomycota</taxon>
        <taxon>Pezizomycotina</taxon>
        <taxon>Sordariomycetes</taxon>
        <taxon>Sordariomycetidae</taxon>
        <taxon>Sordariales</taxon>
        <taxon>Chaetomiaceae</taxon>
        <taxon>Parachaetomium</taxon>
    </lineage>
</organism>
<feature type="region of interest" description="Disordered" evidence="5">
    <location>
        <begin position="723"/>
        <end position="742"/>
    </location>
</feature>
<protein>
    <recommendedName>
        <fullName evidence="9">Ankyrin repeat protein</fullName>
    </recommendedName>
</protein>
<dbReference type="SMART" id="SM00248">
    <property type="entry name" value="ANK"/>
    <property type="match status" value="2"/>
</dbReference>
<keyword evidence="8" id="KW-1185">Reference proteome</keyword>
<dbReference type="EMBL" id="MU854476">
    <property type="protein sequence ID" value="KAK4034525.1"/>
    <property type="molecule type" value="Genomic_DNA"/>
</dbReference>
<evidence type="ECO:0008006" key="9">
    <source>
        <dbReference type="Google" id="ProtNLM"/>
    </source>
</evidence>
<dbReference type="GO" id="GO:0016020">
    <property type="term" value="C:membrane"/>
    <property type="evidence" value="ECO:0007669"/>
    <property type="project" value="UniProtKB-SubCell"/>
</dbReference>
<feature type="transmembrane region" description="Helical" evidence="6">
    <location>
        <begin position="1238"/>
        <end position="1261"/>
    </location>
</feature>
<dbReference type="Gene3D" id="1.25.40.20">
    <property type="entry name" value="Ankyrin repeat-containing domain"/>
    <property type="match status" value="1"/>
</dbReference>
<dbReference type="GO" id="GO:0046873">
    <property type="term" value="F:metal ion transmembrane transporter activity"/>
    <property type="evidence" value="ECO:0007669"/>
    <property type="project" value="InterPro"/>
</dbReference>
<feature type="region of interest" description="Disordered" evidence="5">
    <location>
        <begin position="691"/>
        <end position="712"/>
    </location>
</feature>
<evidence type="ECO:0000256" key="1">
    <source>
        <dbReference type="ARBA" id="ARBA00004141"/>
    </source>
</evidence>
<dbReference type="Pfam" id="PF01544">
    <property type="entry name" value="CorA"/>
    <property type="match status" value="1"/>
</dbReference>
<dbReference type="SUPFAM" id="SSF48403">
    <property type="entry name" value="Ankyrin repeat"/>
    <property type="match status" value="1"/>
</dbReference>
<accession>A0AAN6PA50</accession>
<feature type="region of interest" description="Disordered" evidence="5">
    <location>
        <begin position="783"/>
        <end position="841"/>
    </location>
</feature>
<dbReference type="InterPro" id="IPR002110">
    <property type="entry name" value="Ankyrin_rpt"/>
</dbReference>
<evidence type="ECO:0000313" key="7">
    <source>
        <dbReference type="EMBL" id="KAK4034525.1"/>
    </source>
</evidence>
<sequence length="1302" mass="146164">MAELRVVFPQDPSSVPRVDFIAIHDIDETLQKAWLYRKRTKRRGNDSRVAYASGGINSHDGEGGLGTAGSPAPGRHRWRQPPPTSKKKTADNSNHSIETCMLAAVPEDDDGPAGMQTPDDIHFWQRRIRRRPTLPNERRKAAGRITTTAAEEKKVPSVGEVGDGRRYNGDVLSDRQSSLDQGIERRVNWLSDPDMLPNEVPGARVMCYTYKSTEKVASAWKYLTELAEDLVKRIIQKRTSDGVDYGRVPIVLVGLGFGSLILQRAINLLAIPGRTDANPSTDLDMIAGLVLLDAPSPGPDRELFPRSRSQETKKTWTQDWLGKARSTSATPSSKIDTLSMWSKFSTIASAYNIPIAWHYSPMVATAGKPAITPKNLEVSLIPKQSTTAHRLSRFESPSDVDYRSIMDTVKRSLIVKCAITKSDKLAACLGDFLLDRFPVDLRDQLSRTALHLAVNAANPGAVKRLLFQGKASVMRKDIGGSSPLHIAVRTAANMTWHPDRPPDQVEEMYTQIIHLLLKNGARVDDMDNIGKTPWSYAEGDGHQWIRRLKDKYLIIGSSSTTSRGMESVLPPQPGPQREACNAFDMILAEVFLQKKRERFSEVFNFDVASVYDTIYKGGSGVSQIFAASRPDQLTQDKVRCRWIHVPSNNEQWVHDLMVSMGIQDSSMGGQRHEGSRLIDRYMMPQARRYKHYHGTSPKKTPPEPKPRANRFGSTDSVATVVLGSLDSPSMPPPTPGEPWSKQATESDAIVIFMPILGFETHRHRKYLTQAFREADNALQIARARDNSPDRRSSANPKSTGSQKGNRKKGAESSDDGESSSEGESSRIYQSHVVRPGAREQIRTRREAQLLSGYLDSKQVKPVHCRRTLDQFSYYMLNSTEARDKSQVAYRWAKTAPVGAEAKNRPIVMVDQLWLWAFHDGTVITSSPNTWNGHEDFNLSRALVEELRRNKDRRVIKSVEDLLHLVLKTSVDYFRRQGPANFQFHECFQSSINNVSEKQGQLFDDFRHTTRRLHVGTLDPGQRKKEIEFLFSLDDETELLVEIMDIQDELTIVKTILGQQHDVLEKLLRLYPKKADEDADEEPKAPGGLGKGELMVLQSLVQLLRDQAAPNPSPAKPVFRDAFQGRVSGITPTDEQVQEGQFPKRPRLNMKGKEKEGEQLPKPTPPPVKTNILQNRDLMYETIGIVENNIRVVTDMLAYAEKVESSLENLLDLKQKHANGWEARFAREGSEETQRQGNIILVFTLVTVVFLPLSFITSFFALNIDIFPMNPDTGEVNWPIGQVSGYLCNSIHPQPQRPHPSPT</sequence>
<dbReference type="Pfam" id="PF00023">
    <property type="entry name" value="Ank"/>
    <property type="match status" value="1"/>
</dbReference>
<feature type="compositionally biased region" description="Polar residues" evidence="5">
    <location>
        <begin position="793"/>
        <end position="803"/>
    </location>
</feature>
<keyword evidence="2 6" id="KW-0812">Transmembrane</keyword>
<comment type="caution">
    <text evidence="7">The sequence shown here is derived from an EMBL/GenBank/DDBJ whole genome shotgun (WGS) entry which is preliminary data.</text>
</comment>
<evidence type="ECO:0000313" key="8">
    <source>
        <dbReference type="Proteomes" id="UP001303115"/>
    </source>
</evidence>
<reference evidence="8" key="1">
    <citation type="journal article" date="2023" name="Mol. Phylogenet. Evol.">
        <title>Genome-scale phylogeny and comparative genomics of the fungal order Sordariales.</title>
        <authorList>
            <person name="Hensen N."/>
            <person name="Bonometti L."/>
            <person name="Westerberg I."/>
            <person name="Brannstrom I.O."/>
            <person name="Guillou S."/>
            <person name="Cros-Aarteil S."/>
            <person name="Calhoun S."/>
            <person name="Haridas S."/>
            <person name="Kuo A."/>
            <person name="Mondo S."/>
            <person name="Pangilinan J."/>
            <person name="Riley R."/>
            <person name="LaButti K."/>
            <person name="Andreopoulos B."/>
            <person name="Lipzen A."/>
            <person name="Chen C."/>
            <person name="Yan M."/>
            <person name="Daum C."/>
            <person name="Ng V."/>
            <person name="Clum A."/>
            <person name="Steindorff A."/>
            <person name="Ohm R.A."/>
            <person name="Martin F."/>
            <person name="Silar P."/>
            <person name="Natvig D.O."/>
            <person name="Lalanne C."/>
            <person name="Gautier V."/>
            <person name="Ament-Velasquez S.L."/>
            <person name="Kruys A."/>
            <person name="Hutchinson M.I."/>
            <person name="Powell A.J."/>
            <person name="Barry K."/>
            <person name="Miller A.N."/>
            <person name="Grigoriev I.V."/>
            <person name="Debuchy R."/>
            <person name="Gladieux P."/>
            <person name="Hiltunen Thoren M."/>
            <person name="Johannesson H."/>
        </authorList>
    </citation>
    <scope>NUCLEOTIDE SEQUENCE [LARGE SCALE GENOMIC DNA]</scope>
    <source>
        <strain evidence="8">CBS 284.82</strain>
    </source>
</reference>
<feature type="region of interest" description="Disordered" evidence="5">
    <location>
        <begin position="1129"/>
        <end position="1170"/>
    </location>
</feature>
<feature type="compositionally biased region" description="Polar residues" evidence="5">
    <location>
        <begin position="1129"/>
        <end position="1138"/>
    </location>
</feature>
<evidence type="ECO:0000256" key="4">
    <source>
        <dbReference type="ARBA" id="ARBA00023136"/>
    </source>
</evidence>
<dbReference type="InterPro" id="IPR036770">
    <property type="entry name" value="Ankyrin_rpt-contain_sf"/>
</dbReference>
<proteinExistence type="predicted"/>
<keyword evidence="3 6" id="KW-1133">Transmembrane helix</keyword>
<dbReference type="SUPFAM" id="SSF144083">
    <property type="entry name" value="Magnesium transport protein CorA, transmembrane region"/>
    <property type="match status" value="1"/>
</dbReference>
<dbReference type="InterPro" id="IPR045863">
    <property type="entry name" value="CorA_TM1_TM2"/>
</dbReference>
<feature type="compositionally biased region" description="Basic and acidic residues" evidence="5">
    <location>
        <begin position="783"/>
        <end position="792"/>
    </location>
</feature>
<comment type="subcellular location">
    <subcellularLocation>
        <location evidence="1">Membrane</location>
        <topology evidence="1">Multi-pass membrane protein</topology>
    </subcellularLocation>
</comment>
<evidence type="ECO:0000256" key="5">
    <source>
        <dbReference type="SAM" id="MobiDB-lite"/>
    </source>
</evidence>
<dbReference type="Proteomes" id="UP001303115">
    <property type="component" value="Unassembled WGS sequence"/>
</dbReference>
<evidence type="ECO:0000256" key="2">
    <source>
        <dbReference type="ARBA" id="ARBA00022692"/>
    </source>
</evidence>
<gene>
    <name evidence="7" type="ORF">C8A01DRAFT_18677</name>
</gene>